<dbReference type="PANTHER" id="PTHR37305">
    <property type="entry name" value="INTEGRAL MEMBRANE PROTEIN-RELATED"/>
    <property type="match status" value="1"/>
</dbReference>
<feature type="transmembrane region" description="Helical" evidence="1">
    <location>
        <begin position="102"/>
        <end position="128"/>
    </location>
</feature>
<keyword evidence="1" id="KW-0472">Membrane</keyword>
<dbReference type="EMBL" id="VIVN01000011">
    <property type="protein sequence ID" value="TWD96528.1"/>
    <property type="molecule type" value="Genomic_DNA"/>
</dbReference>
<keyword evidence="1" id="KW-1133">Transmembrane helix</keyword>
<dbReference type="Pfam" id="PF12679">
    <property type="entry name" value="ABC2_membrane_2"/>
    <property type="match status" value="1"/>
</dbReference>
<evidence type="ECO:0000313" key="3">
    <source>
        <dbReference type="Proteomes" id="UP000319671"/>
    </source>
</evidence>
<protein>
    <submittedName>
        <fullName evidence="2">ABC-2 type transport system permease protein</fullName>
    </submittedName>
</protein>
<gene>
    <name evidence="2" type="ORF">FB550_111188</name>
</gene>
<feature type="transmembrane region" description="Helical" evidence="1">
    <location>
        <begin position="283"/>
        <end position="307"/>
    </location>
</feature>
<feature type="transmembrane region" description="Helical" evidence="1">
    <location>
        <begin position="149"/>
        <end position="175"/>
    </location>
</feature>
<dbReference type="GO" id="GO:0005886">
    <property type="term" value="C:plasma membrane"/>
    <property type="evidence" value="ECO:0007669"/>
    <property type="project" value="UniProtKB-SubCell"/>
</dbReference>
<sequence length="314" mass="35241">MIALIRNELMKLFQKKSSWIYLIILVLAVIVAGIIYNKVSGEPDPNWQAGMKAQIAELQKNAKTAPDQEKQFIMNEIEQKQKYLDENIYPNAISNWHFMNNVVFGMTTLVTLLAVIVCSASVSSEFADGTIKQLLIRPHQRWAILLSKYLSLMIYSLILVATLITAGYLVGLIAFGNGDFTAKIFEMAIDGQKEAEVGPQFFLKIAYYLPSLLVITAIAFMLSTLFKSQALAVGIGIFVLFISSTLGGLIVLLAEKYEWAKFLIFPHLDLTIYALQDKILGDITLPISLAILAVYYAIFMILTFVFFQRRDISI</sequence>
<feature type="transmembrane region" description="Helical" evidence="1">
    <location>
        <begin position="230"/>
        <end position="254"/>
    </location>
</feature>
<reference evidence="2 3" key="1">
    <citation type="submission" date="2019-06" db="EMBL/GenBank/DDBJ databases">
        <title>Sorghum-associated microbial communities from plants grown in Nebraska, USA.</title>
        <authorList>
            <person name="Schachtman D."/>
        </authorList>
    </citation>
    <scope>NUCLEOTIDE SEQUENCE [LARGE SCALE GENOMIC DNA]</scope>
    <source>
        <strain evidence="2 3">2482</strain>
    </source>
</reference>
<keyword evidence="3" id="KW-1185">Reference proteome</keyword>
<feature type="transmembrane region" description="Helical" evidence="1">
    <location>
        <begin position="20"/>
        <end position="37"/>
    </location>
</feature>
<evidence type="ECO:0000313" key="2">
    <source>
        <dbReference type="EMBL" id="TWD96528.1"/>
    </source>
</evidence>
<keyword evidence="1" id="KW-0812">Transmembrane</keyword>
<feature type="transmembrane region" description="Helical" evidence="1">
    <location>
        <begin position="205"/>
        <end position="223"/>
    </location>
</feature>
<dbReference type="RefSeq" id="WP_144567004.1">
    <property type="nucleotide sequence ID" value="NZ_VIVN01000011.1"/>
</dbReference>
<comment type="caution">
    <text evidence="2">The sequence shown here is derived from an EMBL/GenBank/DDBJ whole genome shotgun (WGS) entry which is preliminary data.</text>
</comment>
<evidence type="ECO:0000256" key="1">
    <source>
        <dbReference type="SAM" id="Phobius"/>
    </source>
</evidence>
<dbReference type="Proteomes" id="UP000319671">
    <property type="component" value="Unassembled WGS sequence"/>
</dbReference>
<dbReference type="GO" id="GO:0140359">
    <property type="term" value="F:ABC-type transporter activity"/>
    <property type="evidence" value="ECO:0007669"/>
    <property type="project" value="InterPro"/>
</dbReference>
<organism evidence="2 3">
    <name type="scientific">Neobacillus bataviensis</name>
    <dbReference type="NCBI Taxonomy" id="220685"/>
    <lineage>
        <taxon>Bacteria</taxon>
        <taxon>Bacillati</taxon>
        <taxon>Bacillota</taxon>
        <taxon>Bacilli</taxon>
        <taxon>Bacillales</taxon>
        <taxon>Bacillaceae</taxon>
        <taxon>Neobacillus</taxon>
    </lineage>
</organism>
<dbReference type="PANTHER" id="PTHR37305:SF1">
    <property type="entry name" value="MEMBRANE PROTEIN"/>
    <property type="match status" value="1"/>
</dbReference>
<proteinExistence type="predicted"/>
<name>A0A561D0D4_9BACI</name>
<dbReference type="AlphaFoldDB" id="A0A561D0D4"/>
<accession>A0A561D0D4</accession>